<reference evidence="3" key="1">
    <citation type="submission" date="2020-09" db="EMBL/GenBank/DDBJ databases">
        <title>The genome sequence of strain Labrenzia suaedae 4C16A.</title>
        <authorList>
            <person name="Liu Y."/>
        </authorList>
    </citation>
    <scope>NUCLEOTIDE SEQUENCE [LARGE SCALE GENOMIC DNA]</scope>
    <source>
        <strain evidence="3">4C16A</strain>
    </source>
</reference>
<proteinExistence type="predicted"/>
<gene>
    <name evidence="2" type="ORF">IG616_00935</name>
</gene>
<dbReference type="RefSeq" id="WP_192145545.1">
    <property type="nucleotide sequence ID" value="NZ_JACYXI010000001.1"/>
</dbReference>
<organism evidence="2 3">
    <name type="scientific">Roseibium litorale</name>
    <dbReference type="NCBI Taxonomy" id="2803841"/>
    <lineage>
        <taxon>Bacteria</taxon>
        <taxon>Pseudomonadati</taxon>
        <taxon>Pseudomonadota</taxon>
        <taxon>Alphaproteobacteria</taxon>
        <taxon>Hyphomicrobiales</taxon>
        <taxon>Stappiaceae</taxon>
        <taxon>Roseibium</taxon>
    </lineage>
</organism>
<dbReference type="EMBL" id="JACYXI010000001">
    <property type="protein sequence ID" value="MBD8890097.1"/>
    <property type="molecule type" value="Genomic_DNA"/>
</dbReference>
<feature type="transmembrane region" description="Helical" evidence="1">
    <location>
        <begin position="21"/>
        <end position="44"/>
    </location>
</feature>
<evidence type="ECO:0000313" key="2">
    <source>
        <dbReference type="EMBL" id="MBD8890097.1"/>
    </source>
</evidence>
<keyword evidence="1" id="KW-0472">Membrane</keyword>
<evidence type="ECO:0008006" key="4">
    <source>
        <dbReference type="Google" id="ProtNLM"/>
    </source>
</evidence>
<keyword evidence="1" id="KW-1133">Transmembrane helix</keyword>
<dbReference type="Proteomes" id="UP000632063">
    <property type="component" value="Unassembled WGS sequence"/>
</dbReference>
<keyword evidence="1" id="KW-0812">Transmembrane</keyword>
<comment type="caution">
    <text evidence="2">The sequence shown here is derived from an EMBL/GenBank/DDBJ whole genome shotgun (WGS) entry which is preliminary data.</text>
</comment>
<name>A0ABR9CII5_9HYPH</name>
<evidence type="ECO:0000256" key="1">
    <source>
        <dbReference type="SAM" id="Phobius"/>
    </source>
</evidence>
<sequence length="173" mass="19554">MDHNFQIHPLDRIIFDKTKGYVVDNSAFLMAANGAGITVVASYVSSLSVSASYPAYSWSIILFLAGLVLAFLTHLTIWMQNWNIKNSEKRDSTTRFYYDLCDAVVKNNLEGELTEKQVRIFELLPKTIIKFQEKSLSNGFVERLDKFGSYCYILSGLLFLTASIVASSKFCSF</sequence>
<feature type="transmembrane region" description="Helical" evidence="1">
    <location>
        <begin position="56"/>
        <end position="79"/>
    </location>
</feature>
<evidence type="ECO:0000313" key="3">
    <source>
        <dbReference type="Proteomes" id="UP000632063"/>
    </source>
</evidence>
<accession>A0ABR9CII5</accession>
<reference evidence="2 3" key="2">
    <citation type="journal article" date="2021" name="Int. J. Syst. Evol. Microbiol.">
        <title>Roseibium litorale sp. nov., isolated from a tidal flat sediment and proposal for the reclassification of Labrenzia polysiphoniae as Roseibium polysiphoniae comb. nov.</title>
        <authorList>
            <person name="Liu Y."/>
            <person name="Pei T."/>
            <person name="Du J."/>
            <person name="Chao M."/>
            <person name="Deng M.R."/>
            <person name="Zhu H."/>
        </authorList>
    </citation>
    <scope>NUCLEOTIDE SEQUENCE [LARGE SCALE GENOMIC DNA]</scope>
    <source>
        <strain evidence="2 3">4C16A</strain>
    </source>
</reference>
<keyword evidence="3" id="KW-1185">Reference proteome</keyword>
<feature type="transmembrane region" description="Helical" evidence="1">
    <location>
        <begin position="147"/>
        <end position="166"/>
    </location>
</feature>
<protein>
    <recommendedName>
        <fullName evidence="4">SMODS and SLOG-associating 2TM effector domain-containing protein</fullName>
    </recommendedName>
</protein>